<dbReference type="RefSeq" id="WP_169140038.1">
    <property type="nucleotide sequence ID" value="NZ_WTVS01000017.1"/>
</dbReference>
<accession>A0ABX1NEL0</accession>
<dbReference type="InterPro" id="IPR010035">
    <property type="entry name" value="Thi_S"/>
</dbReference>
<evidence type="ECO:0000313" key="1">
    <source>
        <dbReference type="EMBL" id="NMF97712.1"/>
    </source>
</evidence>
<protein>
    <submittedName>
        <fullName evidence="1">Sulfur carrier protein ThiS</fullName>
    </submittedName>
</protein>
<sequence length="67" mass="6879">MSAIVVNGRPMPIPGSGCIADLVEALGHSGKRIAVELNGDIVPRGRYREVALNAGDRIEIVIAVGGG</sequence>
<reference evidence="1 2" key="1">
    <citation type="submission" date="2019-12" db="EMBL/GenBank/DDBJ databases">
        <title>Comparative genomics gives insights into the taxonomy of the Azoarcus-Aromatoleum group and reveals separate origins of nif in the plant-associated Azoarcus and non-plant-associated Aromatoleum sub-groups.</title>
        <authorList>
            <person name="Lafos M."/>
            <person name="Maluk M."/>
            <person name="Batista M."/>
            <person name="Junghare M."/>
            <person name="Carmona M."/>
            <person name="Faoro H."/>
            <person name="Cruz L.M."/>
            <person name="Battistoni F."/>
            <person name="De Souza E."/>
            <person name="Pedrosa F."/>
            <person name="Chen W.-M."/>
            <person name="Poole P.S."/>
            <person name="Dixon R.A."/>
            <person name="James E.K."/>
        </authorList>
    </citation>
    <scope>NUCLEOTIDE SEQUENCE [LARGE SCALE GENOMIC DNA]</scope>
    <source>
        <strain evidence="1 2">T</strain>
    </source>
</reference>
<dbReference type="Gene3D" id="3.10.20.30">
    <property type="match status" value="1"/>
</dbReference>
<keyword evidence="2" id="KW-1185">Reference proteome</keyword>
<dbReference type="Pfam" id="PF02597">
    <property type="entry name" value="ThiS"/>
    <property type="match status" value="1"/>
</dbReference>
<dbReference type="InterPro" id="IPR003749">
    <property type="entry name" value="ThiS/MoaD-like"/>
</dbReference>
<proteinExistence type="predicted"/>
<evidence type="ECO:0000313" key="2">
    <source>
        <dbReference type="Proteomes" id="UP000634522"/>
    </source>
</evidence>
<organism evidence="1 2">
    <name type="scientific">Aromatoleum toluolicum</name>
    <dbReference type="NCBI Taxonomy" id="90060"/>
    <lineage>
        <taxon>Bacteria</taxon>
        <taxon>Pseudomonadati</taxon>
        <taxon>Pseudomonadota</taxon>
        <taxon>Betaproteobacteria</taxon>
        <taxon>Rhodocyclales</taxon>
        <taxon>Rhodocyclaceae</taxon>
        <taxon>Aromatoleum</taxon>
    </lineage>
</organism>
<gene>
    <name evidence="1" type="primary">thiS</name>
    <name evidence="1" type="ORF">GPA27_09960</name>
</gene>
<dbReference type="Proteomes" id="UP000634522">
    <property type="component" value="Unassembled WGS sequence"/>
</dbReference>
<dbReference type="PANTHER" id="PTHR34472:SF1">
    <property type="entry name" value="SULFUR CARRIER PROTEIN THIS"/>
    <property type="match status" value="1"/>
</dbReference>
<dbReference type="InterPro" id="IPR012675">
    <property type="entry name" value="Beta-grasp_dom_sf"/>
</dbReference>
<comment type="caution">
    <text evidence="1">The sequence shown here is derived from an EMBL/GenBank/DDBJ whole genome shotgun (WGS) entry which is preliminary data.</text>
</comment>
<name>A0ABX1NEL0_9RHOO</name>
<dbReference type="SUPFAM" id="SSF54285">
    <property type="entry name" value="MoaD/ThiS"/>
    <property type="match status" value="1"/>
</dbReference>
<dbReference type="CDD" id="cd00565">
    <property type="entry name" value="Ubl_ThiS"/>
    <property type="match status" value="1"/>
</dbReference>
<dbReference type="InterPro" id="IPR016155">
    <property type="entry name" value="Mopterin_synth/thiamin_S_b"/>
</dbReference>
<dbReference type="EMBL" id="WTVS01000017">
    <property type="protein sequence ID" value="NMF97712.1"/>
    <property type="molecule type" value="Genomic_DNA"/>
</dbReference>
<dbReference type="NCBIfam" id="TIGR01683">
    <property type="entry name" value="thiS"/>
    <property type="match status" value="1"/>
</dbReference>
<dbReference type="PANTHER" id="PTHR34472">
    <property type="entry name" value="SULFUR CARRIER PROTEIN THIS"/>
    <property type="match status" value="1"/>
</dbReference>